<dbReference type="eggNOG" id="COG0438">
    <property type="taxonomic scope" value="Bacteria"/>
</dbReference>
<dbReference type="InterPro" id="IPR050194">
    <property type="entry name" value="Glycosyltransferase_grp1"/>
</dbReference>
<keyword evidence="3" id="KW-1185">Reference proteome</keyword>
<reference evidence="2 3" key="1">
    <citation type="submission" date="2008-05" db="EMBL/GenBank/DDBJ databases">
        <title>Complete sequence of chromosome of Geobacter lovleyi SZ.</title>
        <authorList>
            <consortium name="US DOE Joint Genome Institute"/>
            <person name="Lucas S."/>
            <person name="Copeland A."/>
            <person name="Lapidus A."/>
            <person name="Glavina del Rio T."/>
            <person name="Dalin E."/>
            <person name="Tice H."/>
            <person name="Bruce D."/>
            <person name="Goodwin L."/>
            <person name="Pitluck S."/>
            <person name="Chertkov O."/>
            <person name="Meincke L."/>
            <person name="Brettin T."/>
            <person name="Detter J.C."/>
            <person name="Han C."/>
            <person name="Tapia R."/>
            <person name="Kuske C.R."/>
            <person name="Schmutz J."/>
            <person name="Larimer F."/>
            <person name="Land M."/>
            <person name="Hauser L."/>
            <person name="Kyrpides N."/>
            <person name="Mikhailova N."/>
            <person name="Sung Y."/>
            <person name="Fletcher K.E."/>
            <person name="Ritalahti K.M."/>
            <person name="Loeffler F.E."/>
            <person name="Richardson P."/>
        </authorList>
    </citation>
    <scope>NUCLEOTIDE SEQUENCE [LARGE SCALE GENOMIC DNA]</scope>
    <source>
        <strain evidence="3">ATCC BAA-1151 / DSM 17278 / SZ</strain>
    </source>
</reference>
<gene>
    <name evidence="2" type="ordered locus">Glov_1499</name>
</gene>
<dbReference type="PANTHER" id="PTHR45947:SF3">
    <property type="entry name" value="SULFOQUINOVOSYL TRANSFERASE SQD2"/>
    <property type="match status" value="1"/>
</dbReference>
<dbReference type="PANTHER" id="PTHR45947">
    <property type="entry name" value="SULFOQUINOVOSYL TRANSFERASE SQD2"/>
    <property type="match status" value="1"/>
</dbReference>
<feature type="domain" description="Glycosyl transferase family 1" evidence="1">
    <location>
        <begin position="217"/>
        <end position="368"/>
    </location>
</feature>
<dbReference type="OrthoDB" id="9775208at2"/>
<dbReference type="InterPro" id="IPR001296">
    <property type="entry name" value="Glyco_trans_1"/>
</dbReference>
<dbReference type="GO" id="GO:0016757">
    <property type="term" value="F:glycosyltransferase activity"/>
    <property type="evidence" value="ECO:0007669"/>
    <property type="project" value="InterPro"/>
</dbReference>
<dbReference type="CDD" id="cd03801">
    <property type="entry name" value="GT4_PimA-like"/>
    <property type="match status" value="1"/>
</dbReference>
<dbReference type="HOGENOM" id="CLU_684682_0_0_7"/>
<dbReference type="KEGG" id="glo:Glov_1499"/>
<dbReference type="Pfam" id="PF00534">
    <property type="entry name" value="Glycos_transf_1"/>
    <property type="match status" value="1"/>
</dbReference>
<accession>B3E8U8</accession>
<dbReference type="AlphaFoldDB" id="B3E8U8"/>
<evidence type="ECO:0000259" key="1">
    <source>
        <dbReference type="Pfam" id="PF00534"/>
    </source>
</evidence>
<organism evidence="2 3">
    <name type="scientific">Trichlorobacter lovleyi (strain ATCC BAA-1151 / DSM 17278 / SZ)</name>
    <name type="common">Geobacter lovleyi</name>
    <dbReference type="NCBI Taxonomy" id="398767"/>
    <lineage>
        <taxon>Bacteria</taxon>
        <taxon>Pseudomonadati</taxon>
        <taxon>Thermodesulfobacteriota</taxon>
        <taxon>Desulfuromonadia</taxon>
        <taxon>Geobacterales</taxon>
        <taxon>Geobacteraceae</taxon>
        <taxon>Trichlorobacter</taxon>
    </lineage>
</organism>
<proteinExistence type="predicted"/>
<dbReference type="CAZy" id="GT4">
    <property type="family name" value="Glycosyltransferase Family 4"/>
</dbReference>
<dbReference type="Proteomes" id="UP000002420">
    <property type="component" value="Chromosome"/>
</dbReference>
<sequence length="402" mass="46184">MKNSSILIATNLNVWSLSKSSGAPSFFKTLELYNKKKHNIYLYSTEAINPVPELNNVVFIKLPKLSSWNKPILSNIKRILNYILNQFIFLYTFIRSKHEIDLLYAYEIEFVPALKLISYFKKIQLITRFQGTILYPHMDSALWQLRFFPHYLSLKIKSHLTIMTNDGTKGDLVLSTLRAKDKSNIIFLMNGVDKHIINRANVSVNIINIVGSRLKYNFITVSRLEKWKRVDRSIEVFRQVHQELPESRLLIVGDGPLSAHLLSIVKKSGIHDSVTFLGSVNRDEVNYLMANSDIFLSHYDLSNLGNPLLEAMYNKCLVVTINNGDTNMVIKDGINGIMSDQFNYLDNAKKILNVINCKLKDKIVNNSYDTFSNLVLTWDERMELEYSSVIEIIKSASKQTSD</sequence>
<dbReference type="EMBL" id="CP001089">
    <property type="protein sequence ID" value="ACD95216.1"/>
    <property type="molecule type" value="Genomic_DNA"/>
</dbReference>
<dbReference type="RefSeq" id="WP_012469558.1">
    <property type="nucleotide sequence ID" value="NC_010814.1"/>
</dbReference>
<name>B3E8U8_TRIL1</name>
<dbReference type="Gene3D" id="3.40.50.2000">
    <property type="entry name" value="Glycogen Phosphorylase B"/>
    <property type="match status" value="2"/>
</dbReference>
<dbReference type="SUPFAM" id="SSF53756">
    <property type="entry name" value="UDP-Glycosyltransferase/glycogen phosphorylase"/>
    <property type="match status" value="1"/>
</dbReference>
<dbReference type="STRING" id="398767.Glov_1499"/>
<evidence type="ECO:0000313" key="3">
    <source>
        <dbReference type="Proteomes" id="UP000002420"/>
    </source>
</evidence>
<protein>
    <submittedName>
        <fullName evidence="2">Glycosyl transferase group 1</fullName>
    </submittedName>
</protein>
<keyword evidence="2" id="KW-0808">Transferase</keyword>
<evidence type="ECO:0000313" key="2">
    <source>
        <dbReference type="EMBL" id="ACD95216.1"/>
    </source>
</evidence>